<evidence type="ECO:0000313" key="2">
    <source>
        <dbReference type="EMBL" id="OIQ07810.1"/>
    </source>
</evidence>
<dbReference type="SMART" id="SM01008">
    <property type="entry name" value="Ald_Xan_dh_C"/>
    <property type="match status" value="1"/>
</dbReference>
<dbReference type="PANTHER" id="PTHR11908:SF157">
    <property type="entry name" value="XANTHINE DEHYDROGENASE SUBUNIT D-RELATED"/>
    <property type="match status" value="1"/>
</dbReference>
<dbReference type="EMBL" id="MIHH01000025">
    <property type="protein sequence ID" value="OIQ07810.1"/>
    <property type="molecule type" value="Genomic_DNA"/>
</dbReference>
<keyword evidence="2" id="KW-0560">Oxidoreductase</keyword>
<dbReference type="Gene3D" id="3.90.1170.50">
    <property type="entry name" value="Aldehyde oxidase/xanthine dehydrogenase, a/b hammerhead"/>
    <property type="match status" value="1"/>
</dbReference>
<dbReference type="SUPFAM" id="SSF54665">
    <property type="entry name" value="CO dehydrogenase molybdoprotein N-domain-like"/>
    <property type="match status" value="1"/>
</dbReference>
<dbReference type="InterPro" id="IPR036856">
    <property type="entry name" value="Ald_Oxase/Xan_DH_a/b_sf"/>
</dbReference>
<dbReference type="PANTHER" id="PTHR11908">
    <property type="entry name" value="XANTHINE DEHYDROGENASE"/>
    <property type="match status" value="1"/>
</dbReference>
<dbReference type="RefSeq" id="WP_071521520.1">
    <property type="nucleotide sequence ID" value="NZ_MDDE01000013.1"/>
</dbReference>
<proteinExistence type="predicted"/>
<gene>
    <name evidence="2" type="primary">ndhL_2</name>
    <name evidence="2" type="ORF">MOOR_25840</name>
</gene>
<dbReference type="GO" id="GO:0050138">
    <property type="term" value="F:nicotinate dehydrogenase activity"/>
    <property type="evidence" value="ECO:0007669"/>
    <property type="project" value="UniProtKB-EC"/>
</dbReference>
<organism evidence="2 3">
    <name type="scientific">Neomoorella thermoacetica</name>
    <name type="common">Clostridium thermoaceticum</name>
    <dbReference type="NCBI Taxonomy" id="1525"/>
    <lineage>
        <taxon>Bacteria</taxon>
        <taxon>Bacillati</taxon>
        <taxon>Bacillota</taxon>
        <taxon>Clostridia</taxon>
        <taxon>Neomoorellales</taxon>
        <taxon>Neomoorellaceae</taxon>
        <taxon>Neomoorella</taxon>
    </lineage>
</organism>
<feature type="domain" description="Aldehyde oxidase/xanthine dehydrogenase a/b hammerhead" evidence="1">
    <location>
        <begin position="21"/>
        <end position="126"/>
    </location>
</feature>
<evidence type="ECO:0000259" key="1">
    <source>
        <dbReference type="SMART" id="SM01008"/>
    </source>
</evidence>
<reference evidence="2 3" key="1">
    <citation type="submission" date="2016-08" db="EMBL/GenBank/DDBJ databases">
        <title>Genome-based comparison of Moorella thermoacetic strains.</title>
        <authorList>
            <person name="Poehlein A."/>
            <person name="Bengelsdorf F.R."/>
            <person name="Esser C."/>
            <person name="Duerre P."/>
            <person name="Daniel R."/>
        </authorList>
    </citation>
    <scope>NUCLEOTIDE SEQUENCE [LARGE SCALE GENOMIC DNA]</scope>
    <source>
        <strain evidence="2 3">DSM 11768</strain>
    </source>
</reference>
<comment type="caution">
    <text evidence="2">The sequence shown here is derived from an EMBL/GenBank/DDBJ whole genome shotgun (WGS) entry which is preliminary data.</text>
</comment>
<name>A0A1J5JE53_NEOTH</name>
<dbReference type="EC" id="1.17.1.5" evidence="2"/>
<protein>
    <submittedName>
        <fullName evidence="2">Nicotinate dehydrogenase large molybdopterin subunit</fullName>
        <ecNumber evidence="2">1.17.1.5</ecNumber>
    </submittedName>
</protein>
<dbReference type="Proteomes" id="UP000182743">
    <property type="component" value="Unassembled WGS sequence"/>
</dbReference>
<dbReference type="InterPro" id="IPR037165">
    <property type="entry name" value="AldOxase/xan_DH_Mopterin-bd_sf"/>
</dbReference>
<dbReference type="InterPro" id="IPR000674">
    <property type="entry name" value="Ald_Oxase/Xan_DH_a/b"/>
</dbReference>
<dbReference type="SUPFAM" id="SSF56003">
    <property type="entry name" value="Molybdenum cofactor-binding domain"/>
    <property type="match status" value="1"/>
</dbReference>
<sequence>MFEKNIVGRPVPRVDGYGKVTGQMRYAADLHIPGALHLKVLRSKVAHGLVKKIDASRALKIPGVIAVFTHADIPGINSYGIIVKDQPVLTNKIRFKGDAIALVAAEDEASAMAALDAIEVAVEELPPLFDIQSAMAAGAPSIHDKGNILTVTKIKRGNVEAALEQAKAVVSRRYTTQRVEHGYIETEAGIAYLENDMLIIKAATQNPHYDRRDVARVLGLPLNKVRVIQAATGGGFGGKLDISVQCFLGLAALKLGRPVKMVYDRQESFIATAKRHPFIVDYTSAAAEDGQLLAVKVRIFGDTGAYASYGPATLTRAAVHATGPYETPNVDIEAFCVYTNNPFSGAMRGFGTPQIAFVYESQMDLLARELKMSPLEIRRRNVLRPGSITATGQQLVNSVGIGKTLEAAWARALEVMPGLGGDCR</sequence>
<dbReference type="InterPro" id="IPR008274">
    <property type="entry name" value="AldOxase/xan_DH_MoCoBD1"/>
</dbReference>
<dbReference type="Pfam" id="PF02738">
    <property type="entry name" value="MoCoBD_1"/>
    <property type="match status" value="1"/>
</dbReference>
<dbReference type="GO" id="GO:0005506">
    <property type="term" value="F:iron ion binding"/>
    <property type="evidence" value="ECO:0007669"/>
    <property type="project" value="InterPro"/>
</dbReference>
<accession>A0A1J5JE53</accession>
<dbReference type="AlphaFoldDB" id="A0A1J5JE53"/>
<dbReference type="InterPro" id="IPR016208">
    <property type="entry name" value="Ald_Oxase/xanthine_DH-like"/>
</dbReference>
<dbReference type="Pfam" id="PF01315">
    <property type="entry name" value="Ald_Xan_dh_C"/>
    <property type="match status" value="1"/>
</dbReference>
<evidence type="ECO:0000313" key="3">
    <source>
        <dbReference type="Proteomes" id="UP000182743"/>
    </source>
</evidence>
<dbReference type="Gene3D" id="3.30.365.10">
    <property type="entry name" value="Aldehyde oxidase/xanthine dehydrogenase, molybdopterin binding domain"/>
    <property type="match status" value="3"/>
</dbReference>